<comment type="subunit">
    <text evidence="6">Component of the GINS complex.</text>
</comment>
<comment type="caution">
    <text evidence="9">The sequence shown here is derived from an EMBL/GenBank/DDBJ whole genome shotgun (WGS) entry which is preliminary data.</text>
</comment>
<dbReference type="OrthoDB" id="10251744at2759"/>
<evidence type="ECO:0000256" key="3">
    <source>
        <dbReference type="ARBA" id="ARBA00022705"/>
    </source>
</evidence>
<evidence type="ECO:0000313" key="10">
    <source>
        <dbReference type="Proteomes" id="UP001152888"/>
    </source>
</evidence>
<dbReference type="Pfam" id="PF05916">
    <property type="entry name" value="Sld5"/>
    <property type="match status" value="1"/>
</dbReference>
<dbReference type="InterPro" id="IPR021151">
    <property type="entry name" value="GINS_A"/>
</dbReference>
<evidence type="ECO:0000313" key="9">
    <source>
        <dbReference type="EMBL" id="CAH1971236.1"/>
    </source>
</evidence>
<keyword evidence="3 6" id="KW-0235">DNA replication</keyword>
<dbReference type="PANTHER" id="PTHR22768:SF0">
    <property type="entry name" value="DNA REPLICATION COMPLEX GINS PROTEIN PSF3"/>
    <property type="match status" value="1"/>
</dbReference>
<dbReference type="SUPFAM" id="SSF160059">
    <property type="entry name" value="PriA/YqbF domain"/>
    <property type="match status" value="1"/>
</dbReference>
<dbReference type="CDD" id="cd21693">
    <property type="entry name" value="GINS_B_Psf3"/>
    <property type="match status" value="1"/>
</dbReference>
<dbReference type="EMBL" id="CAKOFQ010006783">
    <property type="protein sequence ID" value="CAH1971236.1"/>
    <property type="molecule type" value="Genomic_DNA"/>
</dbReference>
<dbReference type="InterPro" id="IPR036224">
    <property type="entry name" value="GINS_bundle-like_dom_sf"/>
</dbReference>
<keyword evidence="10" id="KW-1185">Reference proteome</keyword>
<comment type="subcellular location">
    <subcellularLocation>
        <location evidence="1 6">Nucleus</location>
    </subcellularLocation>
</comment>
<dbReference type="SUPFAM" id="SSF158573">
    <property type="entry name" value="GINS helical bundle-like"/>
    <property type="match status" value="1"/>
</dbReference>
<dbReference type="InterPro" id="IPR038437">
    <property type="entry name" value="GINS_Psf3_sf"/>
</dbReference>
<feature type="domain" description="GINS subunit" evidence="7">
    <location>
        <begin position="81"/>
        <end position="173"/>
    </location>
</feature>
<feature type="domain" description="DNA replication complex GINS protein PSF3 N-terminal" evidence="8">
    <location>
        <begin position="12"/>
        <end position="59"/>
    </location>
</feature>
<evidence type="ECO:0000259" key="7">
    <source>
        <dbReference type="Pfam" id="PF05916"/>
    </source>
</evidence>
<proteinExistence type="inferred from homology"/>
<dbReference type="CDD" id="cd11713">
    <property type="entry name" value="GINS_A_psf3"/>
    <property type="match status" value="1"/>
</dbReference>
<dbReference type="InterPro" id="IPR055221">
    <property type="entry name" value="PSF3_N"/>
</dbReference>
<comment type="similarity">
    <text evidence="2 6">Belongs to the GINS3/PSF3 family.</text>
</comment>
<dbReference type="GO" id="GO:1902975">
    <property type="term" value="P:mitotic DNA replication initiation"/>
    <property type="evidence" value="ECO:0007669"/>
    <property type="project" value="TreeGrafter"/>
</dbReference>
<evidence type="ECO:0000256" key="1">
    <source>
        <dbReference type="ARBA" id="ARBA00004123"/>
    </source>
</evidence>
<sequence length="201" mass="22978">MPLPSSYSPNYFSIDDILATQERTPCKFLLNVPKMGQLNPSAAERDLKAGTSLELPLWLVIEMSAGRQPIITPELPKVFRESYREILKADACAVDLHKYSLHFYEVGSYVKHFDRRGDVHEILLHTFKTRYRQLMDLADNSVSDPSVQHSLDTLEKRIFVASHSARTKLNSWLIKSGSPLEAAELVVNHKKRKRVDVDDMK</sequence>
<dbReference type="InterPro" id="IPR010492">
    <property type="entry name" value="GINS_Psf3"/>
</dbReference>
<evidence type="ECO:0000256" key="5">
    <source>
        <dbReference type="ARBA" id="ARBA00045258"/>
    </source>
</evidence>
<dbReference type="PANTHER" id="PTHR22768">
    <property type="entry name" value="DNA REPLICATION COMPLEX GINS PROTEIN PSF3"/>
    <property type="match status" value="1"/>
</dbReference>
<dbReference type="Proteomes" id="UP001152888">
    <property type="component" value="Unassembled WGS sequence"/>
</dbReference>
<organism evidence="9 10">
    <name type="scientific">Acanthoscelides obtectus</name>
    <name type="common">Bean weevil</name>
    <name type="synonym">Bruchus obtectus</name>
    <dbReference type="NCBI Taxonomy" id="200917"/>
    <lineage>
        <taxon>Eukaryota</taxon>
        <taxon>Metazoa</taxon>
        <taxon>Ecdysozoa</taxon>
        <taxon>Arthropoda</taxon>
        <taxon>Hexapoda</taxon>
        <taxon>Insecta</taxon>
        <taxon>Pterygota</taxon>
        <taxon>Neoptera</taxon>
        <taxon>Endopterygota</taxon>
        <taxon>Coleoptera</taxon>
        <taxon>Polyphaga</taxon>
        <taxon>Cucujiformia</taxon>
        <taxon>Chrysomeloidea</taxon>
        <taxon>Chrysomelidae</taxon>
        <taxon>Bruchinae</taxon>
        <taxon>Bruchini</taxon>
        <taxon>Acanthoscelides</taxon>
    </lineage>
</organism>
<keyword evidence="4 6" id="KW-0539">Nucleus</keyword>
<accession>A0A9P0KC28</accession>
<comment type="function">
    <text evidence="5">Required for correct functioning of the GINS complex, a complex that plays an essential role in the initiation of DNA replication, and progression of DNA replication forks. GINS complex is a core component of CDC45-MCM-GINS (CMG) helicase, the molecular machine that unwinds template DNA during replication, and around which the replisome is built.</text>
</comment>
<dbReference type="AlphaFoldDB" id="A0A9P0KC28"/>
<reference evidence="9" key="1">
    <citation type="submission" date="2022-03" db="EMBL/GenBank/DDBJ databases">
        <authorList>
            <person name="Sayadi A."/>
        </authorList>
    </citation>
    <scope>NUCLEOTIDE SEQUENCE</scope>
</reference>
<evidence type="ECO:0000259" key="8">
    <source>
        <dbReference type="Pfam" id="PF22466"/>
    </source>
</evidence>
<dbReference type="Gene3D" id="1.20.58.2050">
    <property type="match status" value="1"/>
</dbReference>
<gene>
    <name evidence="9" type="ORF">ACAOBT_LOCUS9335</name>
</gene>
<evidence type="ECO:0000256" key="2">
    <source>
        <dbReference type="ARBA" id="ARBA00006343"/>
    </source>
</evidence>
<evidence type="ECO:0000256" key="6">
    <source>
        <dbReference type="RuleBase" id="RU367161"/>
    </source>
</evidence>
<evidence type="ECO:0000256" key="4">
    <source>
        <dbReference type="ARBA" id="ARBA00023242"/>
    </source>
</evidence>
<protein>
    <recommendedName>
        <fullName evidence="6">DNA replication complex GINS protein PSF3</fullName>
    </recommendedName>
</protein>
<name>A0A9P0KC28_ACAOB</name>
<dbReference type="GO" id="GO:0000811">
    <property type="term" value="C:GINS complex"/>
    <property type="evidence" value="ECO:0007669"/>
    <property type="project" value="UniProtKB-UniRule"/>
</dbReference>
<dbReference type="Pfam" id="PF22466">
    <property type="entry name" value="PSF3_N"/>
    <property type="match status" value="1"/>
</dbReference>
<comment type="function">
    <text evidence="6">The GINS complex plays an essential role in the initiation of DNA replication.</text>
</comment>